<proteinExistence type="predicted"/>
<name>A0A2A6RIW0_9CHLR</name>
<evidence type="ECO:0000259" key="1">
    <source>
        <dbReference type="Pfam" id="PF12870"/>
    </source>
</evidence>
<gene>
    <name evidence="2" type="ORF">CJ255_11805</name>
</gene>
<comment type="caution">
    <text evidence="2">The sequence shown here is derived from an EMBL/GenBank/DDBJ whole genome shotgun (WGS) entry which is preliminary data.</text>
</comment>
<dbReference type="InterPro" id="IPR024267">
    <property type="entry name" value="DUF4878"/>
</dbReference>
<dbReference type="OrthoDB" id="1449606at2"/>
<dbReference type="InterPro" id="IPR032710">
    <property type="entry name" value="NTF2-like_dom_sf"/>
</dbReference>
<dbReference type="Pfam" id="PF12870">
    <property type="entry name" value="DUF4878"/>
    <property type="match status" value="1"/>
</dbReference>
<organism evidence="2 3">
    <name type="scientific">Candidatus Viridilinea mediisalina</name>
    <dbReference type="NCBI Taxonomy" id="2024553"/>
    <lineage>
        <taxon>Bacteria</taxon>
        <taxon>Bacillati</taxon>
        <taxon>Chloroflexota</taxon>
        <taxon>Chloroflexia</taxon>
        <taxon>Chloroflexales</taxon>
        <taxon>Chloroflexineae</taxon>
        <taxon>Oscillochloridaceae</taxon>
        <taxon>Candidatus Viridilinea</taxon>
    </lineage>
</organism>
<feature type="domain" description="DUF4878" evidence="1">
    <location>
        <begin position="37"/>
        <end position="140"/>
    </location>
</feature>
<evidence type="ECO:0000313" key="3">
    <source>
        <dbReference type="Proteomes" id="UP000220527"/>
    </source>
</evidence>
<dbReference type="AlphaFoldDB" id="A0A2A6RIW0"/>
<accession>A0A2A6RIW0</accession>
<reference evidence="3" key="1">
    <citation type="submission" date="2017-08" db="EMBL/GenBank/DDBJ databases">
        <authorList>
            <person name="Grouzdev D.S."/>
            <person name="Gaisin V.A."/>
            <person name="Rysina M.S."/>
            <person name="Gorlenko V.M."/>
        </authorList>
    </citation>
    <scope>NUCLEOTIDE SEQUENCE [LARGE SCALE GENOMIC DNA]</scope>
    <source>
        <strain evidence="3">Kir15-3F</strain>
    </source>
</reference>
<dbReference type="Proteomes" id="UP000220527">
    <property type="component" value="Unassembled WGS sequence"/>
</dbReference>
<keyword evidence="3" id="KW-1185">Reference proteome</keyword>
<evidence type="ECO:0000313" key="2">
    <source>
        <dbReference type="EMBL" id="PDW02883.1"/>
    </source>
</evidence>
<dbReference type="EMBL" id="NQWI01000049">
    <property type="protein sequence ID" value="PDW02883.1"/>
    <property type="molecule type" value="Genomic_DNA"/>
</dbReference>
<dbReference type="SUPFAM" id="SSF54427">
    <property type="entry name" value="NTF2-like"/>
    <property type="match status" value="1"/>
</dbReference>
<protein>
    <recommendedName>
        <fullName evidence="1">DUF4878 domain-containing protein</fullName>
    </recommendedName>
</protein>
<dbReference type="Gene3D" id="3.10.450.50">
    <property type="match status" value="1"/>
</dbReference>
<sequence>MRLFLSSEHTVERHLMKTKRWFGMLVTVLSFVLLASCGFGSGPGKTASDFMYELDRGNVSSAAKYFSADSRARFSSKITPAMTRMSQQIAARGGIKNITVVRENINGELADVILEISFHDGFGGREMFSMIKEEGEWKIIAR</sequence>